<gene>
    <name evidence="2" type="ORF">NAEGRDRAFT_71170</name>
</gene>
<sequence length="177" mass="20125">MVQLLNMRTKAVVEQRDYHCQHSSYRQGGDVYCSSLIRLFNSEPFNIPDSYFGNLNILNQTILRNTNDYQLLEKIPNNGEFIHVYIHVNTTPLTSPFISFSIYENLKELQNLNVTSPAFLGGSVGILCIAIAITFLIIAIIIGWRIKLKQLRDFHLIDILLINSNGIQVKKDGSINV</sequence>
<dbReference type="Proteomes" id="UP000006671">
    <property type="component" value="Unassembled WGS sequence"/>
</dbReference>
<name>D2VQB8_NAEGR</name>
<keyword evidence="1" id="KW-1133">Transmembrane helix</keyword>
<evidence type="ECO:0000313" key="3">
    <source>
        <dbReference type="Proteomes" id="UP000006671"/>
    </source>
</evidence>
<protein>
    <submittedName>
        <fullName evidence="2">Predicted protein</fullName>
    </submittedName>
</protein>
<dbReference type="InParanoid" id="D2VQB8"/>
<evidence type="ECO:0000313" key="2">
    <source>
        <dbReference type="EMBL" id="EFC40844.1"/>
    </source>
</evidence>
<proteinExistence type="predicted"/>
<organism evidence="3">
    <name type="scientific">Naegleria gruberi</name>
    <name type="common">Amoeba</name>
    <dbReference type="NCBI Taxonomy" id="5762"/>
    <lineage>
        <taxon>Eukaryota</taxon>
        <taxon>Discoba</taxon>
        <taxon>Heterolobosea</taxon>
        <taxon>Tetramitia</taxon>
        <taxon>Eutetramitia</taxon>
        <taxon>Vahlkampfiidae</taxon>
        <taxon>Naegleria</taxon>
    </lineage>
</organism>
<keyword evidence="1" id="KW-0812">Transmembrane</keyword>
<feature type="transmembrane region" description="Helical" evidence="1">
    <location>
        <begin position="118"/>
        <end position="144"/>
    </location>
</feature>
<dbReference type="VEuPathDB" id="AmoebaDB:NAEGRDRAFT_71170"/>
<dbReference type="EMBL" id="GG738889">
    <property type="protein sequence ID" value="EFC40844.1"/>
    <property type="molecule type" value="Genomic_DNA"/>
</dbReference>
<accession>D2VQB8</accession>
<keyword evidence="1" id="KW-0472">Membrane</keyword>
<evidence type="ECO:0000256" key="1">
    <source>
        <dbReference type="SAM" id="Phobius"/>
    </source>
</evidence>
<dbReference type="RefSeq" id="XP_002673588.1">
    <property type="nucleotide sequence ID" value="XM_002673542.1"/>
</dbReference>
<dbReference type="KEGG" id="ngr:NAEGRDRAFT_71170"/>
<dbReference type="GeneID" id="8859260"/>
<reference evidence="2 3" key="1">
    <citation type="journal article" date="2010" name="Cell">
        <title>The genome of Naegleria gruberi illuminates early eukaryotic versatility.</title>
        <authorList>
            <person name="Fritz-Laylin L.K."/>
            <person name="Prochnik S.E."/>
            <person name="Ginger M.L."/>
            <person name="Dacks J.B."/>
            <person name="Carpenter M.L."/>
            <person name="Field M.C."/>
            <person name="Kuo A."/>
            <person name="Paredez A."/>
            <person name="Chapman J."/>
            <person name="Pham J."/>
            <person name="Shu S."/>
            <person name="Neupane R."/>
            <person name="Cipriano M."/>
            <person name="Mancuso J."/>
            <person name="Tu H."/>
            <person name="Salamov A."/>
            <person name="Lindquist E."/>
            <person name="Shapiro H."/>
            <person name="Lucas S."/>
            <person name="Grigoriev I.V."/>
            <person name="Cande W.Z."/>
            <person name="Fulton C."/>
            <person name="Rokhsar D.S."/>
            <person name="Dawson S.C."/>
        </authorList>
    </citation>
    <scope>NUCLEOTIDE SEQUENCE [LARGE SCALE GENOMIC DNA]</scope>
    <source>
        <strain evidence="2 3">NEG-M</strain>
    </source>
</reference>
<keyword evidence="3" id="KW-1185">Reference proteome</keyword>
<dbReference type="AlphaFoldDB" id="D2VQB8"/>